<evidence type="ECO:0000313" key="5">
    <source>
        <dbReference type="Proteomes" id="UP000285839"/>
    </source>
</evidence>
<reference evidence="4 5" key="1">
    <citation type="submission" date="2018-08" db="EMBL/GenBank/DDBJ databases">
        <title>A genome reference for cultivated species of the human gut microbiota.</title>
        <authorList>
            <person name="Zou Y."/>
            <person name="Xue W."/>
            <person name="Luo G."/>
        </authorList>
    </citation>
    <scope>NUCLEOTIDE SEQUENCE [LARGE SCALE GENOMIC DNA]</scope>
    <source>
        <strain evidence="2 5">AF25-21</strain>
        <strain evidence="3 4">AM29-25AC</strain>
    </source>
</reference>
<dbReference type="InterPro" id="IPR036388">
    <property type="entry name" value="WH-like_DNA-bd_sf"/>
</dbReference>
<name>A0A396FLE6_9FIRM</name>
<dbReference type="Pfam" id="PF08281">
    <property type="entry name" value="Sigma70_r4_2"/>
    <property type="match status" value="1"/>
</dbReference>
<dbReference type="SUPFAM" id="SSF88659">
    <property type="entry name" value="Sigma3 and sigma4 domains of RNA polymerase sigma factors"/>
    <property type="match status" value="1"/>
</dbReference>
<dbReference type="RefSeq" id="WP_117639536.1">
    <property type="nucleotide sequence ID" value="NZ_QRPQ01000012.1"/>
</dbReference>
<dbReference type="AlphaFoldDB" id="A0A396FLE6"/>
<dbReference type="Proteomes" id="UP000284644">
    <property type="component" value="Unassembled WGS sequence"/>
</dbReference>
<dbReference type="Gene3D" id="1.10.10.10">
    <property type="entry name" value="Winged helix-like DNA-binding domain superfamily/Winged helix DNA-binding domain"/>
    <property type="match status" value="1"/>
</dbReference>
<dbReference type="InterPro" id="IPR013249">
    <property type="entry name" value="RNA_pol_sigma70_r4_t2"/>
</dbReference>
<dbReference type="EMBL" id="QRUH01000016">
    <property type="protein sequence ID" value="RGR46007.1"/>
    <property type="molecule type" value="Genomic_DNA"/>
</dbReference>
<evidence type="ECO:0000313" key="2">
    <source>
        <dbReference type="EMBL" id="RGR46007.1"/>
    </source>
</evidence>
<accession>A0A396FLE6</accession>
<dbReference type="EMBL" id="QSJW01000013">
    <property type="protein sequence ID" value="RHE10083.1"/>
    <property type="molecule type" value="Genomic_DNA"/>
</dbReference>
<sequence length="146" mass="17263">MEQSSSYDETTVRHQFDRKCKLALDGEVVDYDRHMDYRRKHEILFSELSECQTGKLSVVDEYNETSYFFKTCEYDVKVKSSLLAEALNALTDRKREVILLSYFMEMSDAAIARKMNLVRSTVHEHRTRSLELLKQIMEENKSECEK</sequence>
<dbReference type="GO" id="GO:0003677">
    <property type="term" value="F:DNA binding"/>
    <property type="evidence" value="ECO:0007669"/>
    <property type="project" value="InterPro"/>
</dbReference>
<feature type="domain" description="RNA polymerase sigma factor 70 region 4 type 2" evidence="1">
    <location>
        <begin position="82"/>
        <end position="132"/>
    </location>
</feature>
<evidence type="ECO:0000313" key="3">
    <source>
        <dbReference type="EMBL" id="RHE10083.1"/>
    </source>
</evidence>
<dbReference type="GO" id="GO:0016987">
    <property type="term" value="F:sigma factor activity"/>
    <property type="evidence" value="ECO:0007669"/>
    <property type="project" value="InterPro"/>
</dbReference>
<evidence type="ECO:0000259" key="1">
    <source>
        <dbReference type="Pfam" id="PF08281"/>
    </source>
</evidence>
<gene>
    <name evidence="3" type="ORF">DW767_16665</name>
    <name evidence="2" type="ORF">DWY46_16180</name>
</gene>
<dbReference type="Proteomes" id="UP000285839">
    <property type="component" value="Unassembled WGS sequence"/>
</dbReference>
<organism evidence="2 5">
    <name type="scientific">Blautia obeum</name>
    <dbReference type="NCBI Taxonomy" id="40520"/>
    <lineage>
        <taxon>Bacteria</taxon>
        <taxon>Bacillati</taxon>
        <taxon>Bacillota</taxon>
        <taxon>Clostridia</taxon>
        <taxon>Lachnospirales</taxon>
        <taxon>Lachnospiraceae</taxon>
        <taxon>Blautia</taxon>
    </lineage>
</organism>
<dbReference type="GO" id="GO:0006352">
    <property type="term" value="P:DNA-templated transcription initiation"/>
    <property type="evidence" value="ECO:0007669"/>
    <property type="project" value="InterPro"/>
</dbReference>
<protein>
    <submittedName>
        <fullName evidence="2">Sigma-70 family RNA polymerase sigma factor</fullName>
    </submittedName>
</protein>
<dbReference type="InterPro" id="IPR013324">
    <property type="entry name" value="RNA_pol_sigma_r3/r4-like"/>
</dbReference>
<proteinExistence type="predicted"/>
<comment type="caution">
    <text evidence="2">The sequence shown here is derived from an EMBL/GenBank/DDBJ whole genome shotgun (WGS) entry which is preliminary data.</text>
</comment>
<evidence type="ECO:0000313" key="4">
    <source>
        <dbReference type="Proteomes" id="UP000284644"/>
    </source>
</evidence>